<name>A0A1I4UVV2_9GAMM</name>
<feature type="signal peptide" evidence="1">
    <location>
        <begin position="1"/>
        <end position="21"/>
    </location>
</feature>
<sequence>MIKKLPAIFSGLLLAPCLVLAAKGGAWQSSDIGPSLDNRGVAASSRPLSPPYAVKGTMTTIGWRYELSAPAPVGLIVRLCSRTRCAILEGQSGETRGLTNVPAGETLRFIYQVEGAGRLWPTLRVKSNQIMVNYSQ</sequence>
<dbReference type="InterPro" id="IPR009420">
    <property type="entry name" value="FlhE"/>
</dbReference>
<dbReference type="EMBL" id="FOVC01000001">
    <property type="protein sequence ID" value="SFM93114.1"/>
    <property type="molecule type" value="Genomic_DNA"/>
</dbReference>
<protein>
    <submittedName>
        <fullName evidence="2">Flagellar protein FlhE</fullName>
    </submittedName>
</protein>
<proteinExistence type="predicted"/>
<keyword evidence="1" id="KW-0732">Signal</keyword>
<keyword evidence="2" id="KW-0969">Cilium</keyword>
<evidence type="ECO:0000256" key="1">
    <source>
        <dbReference type="SAM" id="SignalP"/>
    </source>
</evidence>
<feature type="chain" id="PRO_5017398410" evidence="1">
    <location>
        <begin position="22"/>
        <end position="136"/>
    </location>
</feature>
<reference evidence="3" key="1">
    <citation type="submission" date="2016-10" db="EMBL/GenBank/DDBJ databases">
        <authorList>
            <person name="Varghese N."/>
            <person name="Submissions S."/>
        </authorList>
    </citation>
    <scope>NUCLEOTIDE SEQUENCE [LARGE SCALE GENOMIC DNA]</scope>
    <source>
        <strain evidence="3">N6PO6</strain>
    </source>
</reference>
<keyword evidence="2" id="KW-0282">Flagellum</keyword>
<organism evidence="2 3">
    <name type="scientific">Izhakiella capsodis</name>
    <dbReference type="NCBI Taxonomy" id="1367852"/>
    <lineage>
        <taxon>Bacteria</taxon>
        <taxon>Pseudomonadati</taxon>
        <taxon>Pseudomonadota</taxon>
        <taxon>Gammaproteobacteria</taxon>
        <taxon>Enterobacterales</taxon>
        <taxon>Erwiniaceae</taxon>
        <taxon>Izhakiella</taxon>
    </lineage>
</organism>
<accession>A0A1I4UVV2</accession>
<dbReference type="Proteomes" id="UP000242222">
    <property type="component" value="Unassembled WGS sequence"/>
</dbReference>
<dbReference type="STRING" id="1367852.SAMN05216516_101392"/>
<evidence type="ECO:0000313" key="2">
    <source>
        <dbReference type="EMBL" id="SFM93114.1"/>
    </source>
</evidence>
<dbReference type="AlphaFoldDB" id="A0A1I4UVV2"/>
<keyword evidence="3" id="KW-1185">Reference proteome</keyword>
<keyword evidence="2" id="KW-0966">Cell projection</keyword>
<gene>
    <name evidence="2" type="ORF">SAMN05216516_101392</name>
</gene>
<evidence type="ECO:0000313" key="3">
    <source>
        <dbReference type="Proteomes" id="UP000242222"/>
    </source>
</evidence>
<dbReference type="Pfam" id="PF06366">
    <property type="entry name" value="FlhE"/>
    <property type="match status" value="1"/>
</dbReference>